<dbReference type="Pfam" id="PF13837">
    <property type="entry name" value="Myb_DNA-bind_4"/>
    <property type="match status" value="1"/>
</dbReference>
<protein>
    <recommendedName>
        <fullName evidence="2">Myb/SANT-like DNA-binding domain-containing protein</fullName>
    </recommendedName>
</protein>
<dbReference type="PANTHER" id="PTHR47211:SF3">
    <property type="entry name" value="TRIHELIX TRANSCRIPTION FACTOR ASR3-LIKE"/>
    <property type="match status" value="1"/>
</dbReference>
<evidence type="ECO:0000259" key="2">
    <source>
        <dbReference type="Pfam" id="PF13837"/>
    </source>
</evidence>
<evidence type="ECO:0000313" key="3">
    <source>
        <dbReference type="EMBL" id="GKV45555.1"/>
    </source>
</evidence>
<feature type="domain" description="Myb/SANT-like DNA-binding" evidence="2">
    <location>
        <begin position="43"/>
        <end position="122"/>
    </location>
</feature>
<evidence type="ECO:0000313" key="4">
    <source>
        <dbReference type="Proteomes" id="UP001054252"/>
    </source>
</evidence>
<dbReference type="InterPro" id="IPR044822">
    <property type="entry name" value="Myb_DNA-bind_4"/>
</dbReference>
<dbReference type="Gene3D" id="1.10.10.60">
    <property type="entry name" value="Homeodomain-like"/>
    <property type="match status" value="1"/>
</dbReference>
<dbReference type="AlphaFoldDB" id="A0AAV5M7N0"/>
<comment type="caution">
    <text evidence="3">The sequence shown here is derived from an EMBL/GenBank/DDBJ whole genome shotgun (WGS) entry which is preliminary data.</text>
</comment>
<name>A0AAV5M7N0_9ROSI</name>
<keyword evidence="4" id="KW-1185">Reference proteome</keyword>
<dbReference type="Proteomes" id="UP001054252">
    <property type="component" value="Unassembled WGS sequence"/>
</dbReference>
<evidence type="ECO:0000256" key="1">
    <source>
        <dbReference type="SAM" id="MobiDB-lite"/>
    </source>
</evidence>
<feature type="region of interest" description="Disordered" evidence="1">
    <location>
        <begin position="164"/>
        <end position="196"/>
    </location>
</feature>
<reference evidence="3 4" key="1">
    <citation type="journal article" date="2021" name="Commun. Biol.">
        <title>The genome of Shorea leprosula (Dipterocarpaceae) highlights the ecological relevance of drought in aseasonal tropical rainforests.</title>
        <authorList>
            <person name="Ng K.K.S."/>
            <person name="Kobayashi M.J."/>
            <person name="Fawcett J.A."/>
            <person name="Hatakeyama M."/>
            <person name="Paape T."/>
            <person name="Ng C.H."/>
            <person name="Ang C.C."/>
            <person name="Tnah L.H."/>
            <person name="Lee C.T."/>
            <person name="Nishiyama T."/>
            <person name="Sese J."/>
            <person name="O'Brien M.J."/>
            <person name="Copetti D."/>
            <person name="Mohd Noor M.I."/>
            <person name="Ong R.C."/>
            <person name="Putra M."/>
            <person name="Sireger I.Z."/>
            <person name="Indrioko S."/>
            <person name="Kosugi Y."/>
            <person name="Izuno A."/>
            <person name="Isagi Y."/>
            <person name="Lee S.L."/>
            <person name="Shimizu K.K."/>
        </authorList>
    </citation>
    <scope>NUCLEOTIDE SEQUENCE [LARGE SCALE GENOMIC DNA]</scope>
    <source>
        <strain evidence="3">214</strain>
    </source>
</reference>
<gene>
    <name evidence="3" type="ORF">SLEP1_g52624</name>
</gene>
<sequence>MVAESIETHPTPRSQPKRQVAQPLDNANGRTKTKRHPRQTRLETIVLIQGKNAIESQAQSTSAYGSEQNEPKWDSVSSYCKWHGVDREPVQCRKRWSNIICDYNKIKTWELQIKKEADSFWVMGTGSLKRERKLPGFFDRKVYDALDRRKFAMTAIPLAHITATTDMGSDDEKEAATEEHETQDEPGQESEKETIETSMTIKKTVNNLFPMSDKVKEKHPTLSEWKRSMTQKGLEPRRSTLDGREDRRLDPLIKVLKRNGNPLNEQIQAQNTNCQLDRDQRKEHSESLVATINKLIDALVRIAGRL</sequence>
<feature type="region of interest" description="Disordered" evidence="1">
    <location>
        <begin position="1"/>
        <end position="41"/>
    </location>
</feature>
<dbReference type="EMBL" id="BPVZ01000195">
    <property type="protein sequence ID" value="GKV45555.1"/>
    <property type="molecule type" value="Genomic_DNA"/>
</dbReference>
<proteinExistence type="predicted"/>
<organism evidence="3 4">
    <name type="scientific">Rubroshorea leprosula</name>
    <dbReference type="NCBI Taxonomy" id="152421"/>
    <lineage>
        <taxon>Eukaryota</taxon>
        <taxon>Viridiplantae</taxon>
        <taxon>Streptophyta</taxon>
        <taxon>Embryophyta</taxon>
        <taxon>Tracheophyta</taxon>
        <taxon>Spermatophyta</taxon>
        <taxon>Magnoliopsida</taxon>
        <taxon>eudicotyledons</taxon>
        <taxon>Gunneridae</taxon>
        <taxon>Pentapetalae</taxon>
        <taxon>rosids</taxon>
        <taxon>malvids</taxon>
        <taxon>Malvales</taxon>
        <taxon>Dipterocarpaceae</taxon>
        <taxon>Rubroshorea</taxon>
    </lineage>
</organism>
<dbReference type="PANTHER" id="PTHR47211">
    <property type="entry name" value="TRIHELIX TRANSCRIPTION FACTOR ASR3"/>
    <property type="match status" value="1"/>
</dbReference>
<accession>A0AAV5M7N0</accession>